<dbReference type="PANTHER" id="PTHR43537">
    <property type="entry name" value="TRANSCRIPTIONAL REGULATOR, GNTR FAMILY"/>
    <property type="match status" value="1"/>
</dbReference>
<organism evidence="5 6">
    <name type="scientific">Pelagibacterium lacus</name>
    <dbReference type="NCBI Taxonomy" id="2282655"/>
    <lineage>
        <taxon>Bacteria</taxon>
        <taxon>Pseudomonadati</taxon>
        <taxon>Pseudomonadota</taxon>
        <taxon>Alphaproteobacteria</taxon>
        <taxon>Hyphomicrobiales</taxon>
        <taxon>Devosiaceae</taxon>
        <taxon>Pelagibacterium</taxon>
    </lineage>
</organism>
<dbReference type="AlphaFoldDB" id="A0A369W1A2"/>
<dbReference type="SUPFAM" id="SSF48008">
    <property type="entry name" value="GntR ligand-binding domain-like"/>
    <property type="match status" value="1"/>
</dbReference>
<dbReference type="SMART" id="SM00345">
    <property type="entry name" value="HTH_GNTR"/>
    <property type="match status" value="1"/>
</dbReference>
<keyword evidence="1" id="KW-0805">Transcription regulation</keyword>
<dbReference type="Proteomes" id="UP000253759">
    <property type="component" value="Unassembled WGS sequence"/>
</dbReference>
<accession>A0A369W1A2</accession>
<dbReference type="InterPro" id="IPR036390">
    <property type="entry name" value="WH_DNA-bd_sf"/>
</dbReference>
<dbReference type="Pfam" id="PF07729">
    <property type="entry name" value="FCD"/>
    <property type="match status" value="1"/>
</dbReference>
<dbReference type="SMART" id="SM00895">
    <property type="entry name" value="FCD"/>
    <property type="match status" value="1"/>
</dbReference>
<dbReference type="GO" id="GO:0003677">
    <property type="term" value="F:DNA binding"/>
    <property type="evidence" value="ECO:0007669"/>
    <property type="project" value="UniProtKB-KW"/>
</dbReference>
<sequence>MMRHWAQEIPAHNVFLSPGLGLLLTLWSRVSKCRQYRREAIMDPTPIYEDADESGSLAQQLYRALETMIIEGQLGPGDRINEKQLADQRGTSRGPVREACRRLEEAGLVEFKVNRGFFVRVLDLSDILEIYDVRAALFSQAGRILARRITMAQIDELQQLQDQMEASIEAEDAEKFYLLNRQFHSRIMRFTGNRHLADIYENLDRELHIWRKRALILDGNVRASAAEHVQIIEEFRNGHPSRLARILRDHSLAGRNRLLRTMPDSIADTENIWDDD</sequence>
<dbReference type="Pfam" id="PF00392">
    <property type="entry name" value="GntR"/>
    <property type="match status" value="1"/>
</dbReference>
<protein>
    <submittedName>
        <fullName evidence="5">FCD domain-containing protein</fullName>
    </submittedName>
</protein>
<evidence type="ECO:0000313" key="6">
    <source>
        <dbReference type="Proteomes" id="UP000253759"/>
    </source>
</evidence>
<gene>
    <name evidence="5" type="ORF">DVH29_15135</name>
</gene>
<dbReference type="InterPro" id="IPR008920">
    <property type="entry name" value="TF_FadR/GntR_C"/>
</dbReference>
<keyword evidence="3" id="KW-0804">Transcription</keyword>
<evidence type="ECO:0000256" key="2">
    <source>
        <dbReference type="ARBA" id="ARBA00023125"/>
    </source>
</evidence>
<keyword evidence="6" id="KW-1185">Reference proteome</keyword>
<feature type="domain" description="HTH gntR-type" evidence="4">
    <location>
        <begin position="55"/>
        <end position="122"/>
    </location>
</feature>
<dbReference type="PANTHER" id="PTHR43537:SF24">
    <property type="entry name" value="GLUCONATE OPERON TRANSCRIPTIONAL REPRESSOR"/>
    <property type="match status" value="1"/>
</dbReference>
<keyword evidence="2" id="KW-0238">DNA-binding</keyword>
<comment type="caution">
    <text evidence="5">The sequence shown here is derived from an EMBL/GenBank/DDBJ whole genome shotgun (WGS) entry which is preliminary data.</text>
</comment>
<dbReference type="CDD" id="cd07377">
    <property type="entry name" value="WHTH_GntR"/>
    <property type="match status" value="1"/>
</dbReference>
<proteinExistence type="predicted"/>
<reference evidence="6" key="1">
    <citation type="submission" date="2018-07" db="EMBL/GenBank/DDBJ databases">
        <authorList>
            <person name="Liu B.-T."/>
            <person name="Du Z."/>
        </authorList>
    </citation>
    <scope>NUCLEOTIDE SEQUENCE [LARGE SCALE GENOMIC DNA]</scope>
    <source>
        <strain evidence="6">XYN52</strain>
    </source>
</reference>
<dbReference type="InterPro" id="IPR011711">
    <property type="entry name" value="GntR_C"/>
</dbReference>
<evidence type="ECO:0000256" key="1">
    <source>
        <dbReference type="ARBA" id="ARBA00023015"/>
    </source>
</evidence>
<dbReference type="SUPFAM" id="SSF46785">
    <property type="entry name" value="Winged helix' DNA-binding domain"/>
    <property type="match status" value="1"/>
</dbReference>
<evidence type="ECO:0000313" key="5">
    <source>
        <dbReference type="EMBL" id="RDE07737.1"/>
    </source>
</evidence>
<evidence type="ECO:0000259" key="4">
    <source>
        <dbReference type="PROSITE" id="PS50949"/>
    </source>
</evidence>
<dbReference type="InterPro" id="IPR000524">
    <property type="entry name" value="Tscrpt_reg_HTH_GntR"/>
</dbReference>
<dbReference type="GO" id="GO:0003700">
    <property type="term" value="F:DNA-binding transcription factor activity"/>
    <property type="evidence" value="ECO:0007669"/>
    <property type="project" value="InterPro"/>
</dbReference>
<evidence type="ECO:0000256" key="3">
    <source>
        <dbReference type="ARBA" id="ARBA00023163"/>
    </source>
</evidence>
<dbReference type="Gene3D" id="1.10.10.10">
    <property type="entry name" value="Winged helix-like DNA-binding domain superfamily/Winged helix DNA-binding domain"/>
    <property type="match status" value="1"/>
</dbReference>
<dbReference type="InterPro" id="IPR036388">
    <property type="entry name" value="WH-like_DNA-bd_sf"/>
</dbReference>
<dbReference type="EMBL" id="QQNH01000038">
    <property type="protein sequence ID" value="RDE07737.1"/>
    <property type="molecule type" value="Genomic_DNA"/>
</dbReference>
<dbReference type="Gene3D" id="1.20.120.530">
    <property type="entry name" value="GntR ligand-binding domain-like"/>
    <property type="match status" value="1"/>
</dbReference>
<name>A0A369W1A2_9HYPH</name>
<dbReference type="PROSITE" id="PS50949">
    <property type="entry name" value="HTH_GNTR"/>
    <property type="match status" value="1"/>
</dbReference>